<keyword evidence="1" id="KW-0378">Hydrolase</keyword>
<sequence length="521" mass="58424">MKDTSSLFLSLVLGLVLMLPGKDLSGAELTLPSIFGDHMVLQRDLDNPVWGKANPGEHISVTIADQRHETQADAAGNWKLKLDPLAAGGPFEMVVEGESDTKRFEDVLVGEVWFCSGQSNMFNPVVHAYDADLDIATANYPEIRLLTVPRRGTLEPTDDFEGRWFVCSPRTVPPFSAVGYYFGRRIHNALGVPVGLVSNSWGGSSAEAWLPREFLEADPESAEVVEEWDKLAAEYTDERVQKEAEEYERRLAIWQENGEQGVRPNPSFDPRNCQRRPGTIFNGMVYPTIGYGMRGMIWYQGESNAMADRPEEYRRLFPALIEYYRDIWGQGDFPFYWVQLAGFGPKLEEPEGEPPARSWAVLRESQTETLSLPNTGEAVIFETGEVKEIHPRDKQTVADRLARHALAKDYGIPMATESPRFKSLEVKDGKVLVSFDNVGKRGLYTFDVDEVEGFSIAGADGKFYWAEAKITGKDKVTVSHPEVPHPTEVRYAWGNNPDGNLRDWVGGLPVTPFRAKVDEVR</sequence>
<dbReference type="InterPro" id="IPR036514">
    <property type="entry name" value="SGNH_hydro_sf"/>
</dbReference>
<feature type="coiled-coil region" evidence="2">
    <location>
        <begin position="225"/>
        <end position="257"/>
    </location>
</feature>
<dbReference type="RefSeq" id="WP_185676024.1">
    <property type="nucleotide sequence ID" value="NZ_JACHVB010000035.1"/>
</dbReference>
<reference evidence="4 5" key="1">
    <citation type="submission" date="2020-07" db="EMBL/GenBank/DDBJ databases">
        <authorList>
            <person name="Feng X."/>
        </authorList>
    </citation>
    <scope>NUCLEOTIDE SEQUENCE [LARGE SCALE GENOMIC DNA]</scope>
    <source>
        <strain evidence="4 5">JCM31066</strain>
    </source>
</reference>
<comment type="caution">
    <text evidence="4">The sequence shown here is derived from an EMBL/GenBank/DDBJ whole genome shotgun (WGS) entry which is preliminary data.</text>
</comment>
<evidence type="ECO:0000256" key="2">
    <source>
        <dbReference type="SAM" id="Coils"/>
    </source>
</evidence>
<evidence type="ECO:0000256" key="1">
    <source>
        <dbReference type="ARBA" id="ARBA00022801"/>
    </source>
</evidence>
<dbReference type="Pfam" id="PF03629">
    <property type="entry name" value="SASA"/>
    <property type="match status" value="1"/>
</dbReference>
<dbReference type="InterPro" id="IPR005181">
    <property type="entry name" value="SASA"/>
</dbReference>
<dbReference type="SUPFAM" id="SSF52266">
    <property type="entry name" value="SGNH hydrolase"/>
    <property type="match status" value="1"/>
</dbReference>
<dbReference type="Proteomes" id="UP000546464">
    <property type="component" value="Unassembled WGS sequence"/>
</dbReference>
<keyword evidence="5" id="KW-1185">Reference proteome</keyword>
<dbReference type="Gene3D" id="3.40.50.1110">
    <property type="entry name" value="SGNH hydrolase"/>
    <property type="match status" value="1"/>
</dbReference>
<evidence type="ECO:0000313" key="4">
    <source>
        <dbReference type="EMBL" id="MBC2595060.1"/>
    </source>
</evidence>
<evidence type="ECO:0000259" key="3">
    <source>
        <dbReference type="Pfam" id="PF03629"/>
    </source>
</evidence>
<proteinExistence type="predicted"/>
<dbReference type="PANTHER" id="PTHR22901">
    <property type="entry name" value="SIALATE O-ACETYLESTERASE"/>
    <property type="match status" value="1"/>
</dbReference>
<gene>
    <name evidence="4" type="ORF">H5P28_12405</name>
</gene>
<dbReference type="PANTHER" id="PTHR22901:SF0">
    <property type="entry name" value="SIALATE O-ACETYLESTERASE"/>
    <property type="match status" value="1"/>
</dbReference>
<dbReference type="EMBL" id="JACHVB010000035">
    <property type="protein sequence ID" value="MBC2595060.1"/>
    <property type="molecule type" value="Genomic_DNA"/>
</dbReference>
<protein>
    <submittedName>
        <fullName evidence="4">Sialate O-acetylesterase</fullName>
    </submittedName>
</protein>
<dbReference type="GO" id="GO:0001681">
    <property type="term" value="F:sialate O-acetylesterase activity"/>
    <property type="evidence" value="ECO:0007669"/>
    <property type="project" value="InterPro"/>
</dbReference>
<dbReference type="InterPro" id="IPR039329">
    <property type="entry name" value="SIAE"/>
</dbReference>
<accession>A0A842HFS6</accession>
<dbReference type="GO" id="GO:0005975">
    <property type="term" value="P:carbohydrate metabolic process"/>
    <property type="evidence" value="ECO:0007669"/>
    <property type="project" value="TreeGrafter"/>
</dbReference>
<organism evidence="4 5">
    <name type="scientific">Ruficoccus amylovorans</name>
    <dbReference type="NCBI Taxonomy" id="1804625"/>
    <lineage>
        <taxon>Bacteria</taxon>
        <taxon>Pseudomonadati</taxon>
        <taxon>Verrucomicrobiota</taxon>
        <taxon>Opitutia</taxon>
        <taxon>Puniceicoccales</taxon>
        <taxon>Cerasicoccaceae</taxon>
        <taxon>Ruficoccus</taxon>
    </lineage>
</organism>
<dbReference type="AlphaFoldDB" id="A0A842HFS6"/>
<name>A0A842HFS6_9BACT</name>
<evidence type="ECO:0000313" key="5">
    <source>
        <dbReference type="Proteomes" id="UP000546464"/>
    </source>
</evidence>
<feature type="domain" description="Sialate O-acetylesterase" evidence="3">
    <location>
        <begin position="293"/>
        <end position="374"/>
    </location>
</feature>
<keyword evidence="2" id="KW-0175">Coiled coil</keyword>